<dbReference type="GO" id="GO:0046872">
    <property type="term" value="F:metal ion binding"/>
    <property type="evidence" value="ECO:0007669"/>
    <property type="project" value="UniProtKB-KW"/>
</dbReference>
<sequence>MKPVAFELDKREAELFAQLDMSKDRYLVLERATKAAVELFREKNVPLQTELEKLTQQYQAVTGAMTVEFDGSEQTMPQMGKYQESNDRAQREAAWRICAERRLADKDTIDEIFDKQIALRHEVATNAGFTNYVGYAFKSMLRFDYGPEDCFAFHEAVEKAVVPFNQRRLAERKRDLGLKTLRPWDIAVDSKGRDPLRPFEGGQQLMSKAIAAFGRLDPRLADMLAELGDGTECRGSRDGACLDLDSRKGKAPGGYQYMRDRIREPFIFMNAAGLHRDVETMVHEAGHAFHSQLCRSDPLVGYRHSPIEFAEVASMSMELLTMKHWGGPDGYYPNEADRARAARKQLQGSVSLLAWIATIDAYQHWIYTNPTHTREERIAFWLSIEDRFGGGLDWSGLDDEHRWMWQRQPHLWGHPFYYIEYGIAQLGSLGLWLISLEQGESAAIDAYIKALSLGGSKPLPELFAATGLNFDFGLDTVSRLVERVEAELAKLPE</sequence>
<gene>
    <name evidence="8" type="ORF">MNBD_PLANCTO03-955</name>
</gene>
<dbReference type="GO" id="GO:0006518">
    <property type="term" value="P:peptide metabolic process"/>
    <property type="evidence" value="ECO:0007669"/>
    <property type="project" value="TreeGrafter"/>
</dbReference>
<dbReference type="GO" id="GO:0004222">
    <property type="term" value="F:metalloendopeptidase activity"/>
    <property type="evidence" value="ECO:0007669"/>
    <property type="project" value="InterPro"/>
</dbReference>
<keyword evidence="5" id="KW-0862">Zinc</keyword>
<dbReference type="SUPFAM" id="SSF55486">
    <property type="entry name" value="Metalloproteases ('zincins'), catalytic domain"/>
    <property type="match status" value="1"/>
</dbReference>
<comment type="cofactor">
    <cofactor evidence="1">
        <name>Zn(2+)</name>
        <dbReference type="ChEBI" id="CHEBI:29105"/>
    </cofactor>
</comment>
<evidence type="ECO:0000256" key="4">
    <source>
        <dbReference type="ARBA" id="ARBA00022801"/>
    </source>
</evidence>
<evidence type="ECO:0000256" key="5">
    <source>
        <dbReference type="ARBA" id="ARBA00022833"/>
    </source>
</evidence>
<dbReference type="InterPro" id="IPR001567">
    <property type="entry name" value="Pept_M3A_M3B_dom"/>
</dbReference>
<accession>A0A3B1E976</accession>
<organism evidence="8">
    <name type="scientific">hydrothermal vent metagenome</name>
    <dbReference type="NCBI Taxonomy" id="652676"/>
    <lineage>
        <taxon>unclassified sequences</taxon>
        <taxon>metagenomes</taxon>
        <taxon>ecological metagenomes</taxon>
    </lineage>
</organism>
<evidence type="ECO:0000256" key="1">
    <source>
        <dbReference type="ARBA" id="ARBA00001947"/>
    </source>
</evidence>
<keyword evidence="6" id="KW-0482">Metalloprotease</keyword>
<dbReference type="InterPro" id="IPR045090">
    <property type="entry name" value="Pept_M3A_M3B"/>
</dbReference>
<dbReference type="Gene3D" id="1.10.1370.30">
    <property type="match status" value="1"/>
</dbReference>
<dbReference type="PANTHER" id="PTHR11804:SF48">
    <property type="entry name" value="PUTATIVE-RELATED"/>
    <property type="match status" value="1"/>
</dbReference>
<evidence type="ECO:0000259" key="7">
    <source>
        <dbReference type="Pfam" id="PF01432"/>
    </source>
</evidence>
<dbReference type="EMBL" id="UOGK01000746">
    <property type="protein sequence ID" value="VAX42767.1"/>
    <property type="molecule type" value="Genomic_DNA"/>
</dbReference>
<dbReference type="Pfam" id="PF01432">
    <property type="entry name" value="Peptidase_M3"/>
    <property type="match status" value="1"/>
</dbReference>
<dbReference type="GO" id="GO:0006508">
    <property type="term" value="P:proteolysis"/>
    <property type="evidence" value="ECO:0007669"/>
    <property type="project" value="UniProtKB-KW"/>
</dbReference>
<feature type="domain" description="Peptidase M3A/M3B catalytic" evidence="7">
    <location>
        <begin position="82"/>
        <end position="468"/>
    </location>
</feature>
<dbReference type="CDD" id="cd09606">
    <property type="entry name" value="M3B_PepF"/>
    <property type="match status" value="1"/>
</dbReference>
<evidence type="ECO:0000256" key="2">
    <source>
        <dbReference type="ARBA" id="ARBA00022670"/>
    </source>
</evidence>
<keyword evidence="2" id="KW-0645">Protease</keyword>
<proteinExistence type="predicted"/>
<protein>
    <submittedName>
        <fullName evidence="8">Oligoendopeptidase F</fullName>
        <ecNumber evidence="8">3.4.24.-</ecNumber>
    </submittedName>
</protein>
<reference evidence="8" key="1">
    <citation type="submission" date="2018-06" db="EMBL/GenBank/DDBJ databases">
        <authorList>
            <person name="Zhirakovskaya E."/>
        </authorList>
    </citation>
    <scope>NUCLEOTIDE SEQUENCE</scope>
</reference>
<dbReference type="AlphaFoldDB" id="A0A3B1E976"/>
<name>A0A3B1E976_9ZZZZ</name>
<keyword evidence="3" id="KW-0479">Metal-binding</keyword>
<dbReference type="PANTHER" id="PTHR11804">
    <property type="entry name" value="PROTEASE M3 THIMET OLIGOPEPTIDASE-RELATED"/>
    <property type="match status" value="1"/>
</dbReference>
<evidence type="ECO:0000313" key="8">
    <source>
        <dbReference type="EMBL" id="VAX42767.1"/>
    </source>
</evidence>
<evidence type="ECO:0000256" key="3">
    <source>
        <dbReference type="ARBA" id="ARBA00022723"/>
    </source>
</evidence>
<keyword evidence="4 8" id="KW-0378">Hydrolase</keyword>
<dbReference type="EC" id="3.4.24.-" evidence="8"/>
<evidence type="ECO:0000256" key="6">
    <source>
        <dbReference type="ARBA" id="ARBA00023049"/>
    </source>
</evidence>